<accession>A0A2W4R9S0</accession>
<dbReference type="AlphaFoldDB" id="A0A2W4R9S0"/>
<evidence type="ECO:0000313" key="2">
    <source>
        <dbReference type="Proteomes" id="UP000249396"/>
    </source>
</evidence>
<dbReference type="EMBL" id="QJPH01000313">
    <property type="protein sequence ID" value="PZN78799.1"/>
    <property type="molecule type" value="Genomic_DNA"/>
</dbReference>
<evidence type="ECO:0000313" key="1">
    <source>
        <dbReference type="EMBL" id="PZN78799.1"/>
    </source>
</evidence>
<reference evidence="1 2" key="1">
    <citation type="journal article" date="2018" name="Aquat. Microb. Ecol.">
        <title>Gammaproteobacterial methanotrophs dominate.</title>
        <authorList>
            <person name="Rissanen A.J."/>
            <person name="Saarenheimo J."/>
            <person name="Tiirola M."/>
            <person name="Peura S."/>
            <person name="Aalto S.L."/>
            <person name="Karvinen A."/>
            <person name="Nykanen H."/>
        </authorList>
    </citation>
    <scope>NUCLEOTIDE SEQUENCE [LARGE SCALE GENOMIC DNA]</scope>
    <source>
        <strain evidence="1">AMbin10</strain>
    </source>
</reference>
<proteinExistence type="predicted"/>
<dbReference type="Proteomes" id="UP000249396">
    <property type="component" value="Unassembled WGS sequence"/>
</dbReference>
<evidence type="ECO:0008006" key="3">
    <source>
        <dbReference type="Google" id="ProtNLM"/>
    </source>
</evidence>
<sequence>MSGRVKLDLNFPDFQAQLFALEVNELKPLFKTLTKLLGMVWTDVYRDPGLNWEKVKSMENTYTIRLSLQHWAVVCRNEDFLCFKSLHPSHDSACGRK</sequence>
<protein>
    <recommendedName>
        <fullName evidence="3">Cytotoxic translational repressor of toxin-antitoxin stability system</fullName>
    </recommendedName>
</protein>
<name>A0A2W4R9S0_9GAMM</name>
<organism evidence="1 2">
    <name type="scientific">Candidatus Methylumidiphilus alinenensis</name>
    <dbReference type="NCBI Taxonomy" id="2202197"/>
    <lineage>
        <taxon>Bacteria</taxon>
        <taxon>Pseudomonadati</taxon>
        <taxon>Pseudomonadota</taxon>
        <taxon>Gammaproteobacteria</taxon>
        <taxon>Methylococcales</taxon>
        <taxon>Candidatus Methylumidiphilus</taxon>
    </lineage>
</organism>
<comment type="caution">
    <text evidence="1">The sequence shown here is derived from an EMBL/GenBank/DDBJ whole genome shotgun (WGS) entry which is preliminary data.</text>
</comment>
<gene>
    <name evidence="1" type="ORF">DM484_12220</name>
</gene>